<dbReference type="InterPro" id="IPR014001">
    <property type="entry name" value="Helicase_ATP-bd"/>
</dbReference>
<dbReference type="SMART" id="SM01058">
    <property type="entry name" value="CarD_TRCF"/>
    <property type="match status" value="1"/>
</dbReference>
<evidence type="ECO:0000256" key="10">
    <source>
        <dbReference type="ARBA" id="ARBA00061104"/>
    </source>
</evidence>
<dbReference type="PROSITE" id="PS51192">
    <property type="entry name" value="HELICASE_ATP_BIND_1"/>
    <property type="match status" value="1"/>
</dbReference>
<dbReference type="InterPro" id="IPR041471">
    <property type="entry name" value="UvrB_inter"/>
</dbReference>
<dbReference type="PROSITE" id="PS51194">
    <property type="entry name" value="HELICASE_CTER"/>
    <property type="match status" value="1"/>
</dbReference>
<evidence type="ECO:0000256" key="11">
    <source>
        <dbReference type="ARBA" id="ARBA00061399"/>
    </source>
</evidence>
<dbReference type="NCBIfam" id="TIGR00580">
    <property type="entry name" value="mfd"/>
    <property type="match status" value="1"/>
</dbReference>
<evidence type="ECO:0000259" key="15">
    <source>
        <dbReference type="PROSITE" id="PS51194"/>
    </source>
</evidence>
<dbReference type="InterPro" id="IPR003711">
    <property type="entry name" value="CarD-like/TRCF_RID"/>
</dbReference>
<evidence type="ECO:0000313" key="16">
    <source>
        <dbReference type="EMBL" id="PWJ39301.1"/>
    </source>
</evidence>
<dbReference type="InterPro" id="IPR047112">
    <property type="entry name" value="RecG/Mfd"/>
</dbReference>
<keyword evidence="6 16" id="KW-0347">Helicase</keyword>
<dbReference type="CDD" id="cd17991">
    <property type="entry name" value="DEXHc_TRCF"/>
    <property type="match status" value="1"/>
</dbReference>
<keyword evidence="3 13" id="KW-0547">Nucleotide-binding</keyword>
<dbReference type="Pfam" id="PF17757">
    <property type="entry name" value="UvrB_inter"/>
    <property type="match status" value="1"/>
</dbReference>
<evidence type="ECO:0000256" key="3">
    <source>
        <dbReference type="ARBA" id="ARBA00022741"/>
    </source>
</evidence>
<accession>A0A315Z6Y8</accession>
<dbReference type="GO" id="GO:0005737">
    <property type="term" value="C:cytoplasm"/>
    <property type="evidence" value="ECO:0007669"/>
    <property type="project" value="UniProtKB-SubCell"/>
</dbReference>
<dbReference type="RefSeq" id="WP_109621216.1">
    <property type="nucleotide sequence ID" value="NZ_QGDO01000006.1"/>
</dbReference>
<sequence>MSTDTFNNQEHLRVKDFLKLFQADSDIKLFLHEVKKEKSIQVKGLAGSFDAILATIAYLKNRRTNLFVLHDYEEAVYFQNDLQSLLPHQEIHLLPSSYRKPYSFTEVENANVLQRAEILSILNQKKEEGELIVTYPEALTEKVINQRSLLENTYTVKKGEDLDLSFISELLIEYDFEKTDFVYEAGQFAVRGGIIDVFSYAHDMPFRIELFGDEVDGIRTFDPITQLSVEEKEVAPIVPDVQTKLIQEIRESFLRFIPQDTKIWFKDYQLTIDTIDSYFQKATEEFQDILSKNNNTKIINDPEELYESVANFEKFAEELTRIEFGKKFSLETKSVVKFELHPQPSFNKDFDYLSDQLTEKKHEGKDIVITSDLPKQIERLENIFAEINPDLRFQSINISLREGFEMVNTPLLCYTDHQIFERFHKAKGKKKYSKSKAMTLKELRELKIGDYVVHADHGIARFTGLEKQIHNDKEQEAIRLIFRDNDMMYVSLHALHKISKYSGQDGVEPKISKLGSVEWENKKKKVKKKVKDIASDLIKLYAKRVKSHGYAYQPDSYLQAELESSFFYEDTPDQAKATGEVKSDMEQPYPMDRLVCGDVGFGKTEVAIRAAFKAVCDSKQVAVMVPTTILALQHYKTFKARMENLPCRVEYVNRFRTAKQIREVLKDLKEGKVDILIGTHRIASKDVQFRDLGLLVIDEEQKFGVKTKEKIKEMKINVDVLTLTATPIPRTLHFSLLGARDLSVISTPPPNRQPVTTEIHTFTDEVLRDAISFELKRGGQAFFVHNRINDLEKIANRILSLVPDAKVCYAHGQMDGPQLEKMMLRFIEGEYDVLVSTNIIESGLDIPNANTILVNQAHMFGLSDLHQMRGRVGRSNRKAYCYFLTPPTINLTGDARKRLSALEEFSDLGDGFKVAMRDLDIRGAGNLLGGEQSGFISDLGFEMYNKVLEEAVDELKENEFQDLFSKEISKKTIKVSCSIETDFEILIPDEYVSNISERLNLYITADKLKNEETLEKFNQSLKDRFGPLPTAVKDLLLTVRLRWSAEKLAFEKLILKNGNLKVYLLEHTHAHYYQSEEFGKVLAFVQKYPRKCSLKETKKRLILNIADIPSIENALNCLAEINQV</sequence>
<dbReference type="Gene3D" id="3.40.50.300">
    <property type="entry name" value="P-loop containing nucleotide triphosphate hydrolases"/>
    <property type="match status" value="2"/>
</dbReference>
<evidence type="ECO:0000259" key="14">
    <source>
        <dbReference type="PROSITE" id="PS51192"/>
    </source>
</evidence>
<keyword evidence="7 13" id="KW-0067">ATP-binding</keyword>
<evidence type="ECO:0000256" key="4">
    <source>
        <dbReference type="ARBA" id="ARBA00022763"/>
    </source>
</evidence>
<keyword evidence="8 13" id="KW-0238">DNA-binding</keyword>
<evidence type="ECO:0000256" key="5">
    <source>
        <dbReference type="ARBA" id="ARBA00022801"/>
    </source>
</evidence>
<evidence type="ECO:0000256" key="1">
    <source>
        <dbReference type="ARBA" id="ARBA00004496"/>
    </source>
</evidence>
<dbReference type="Pfam" id="PF00270">
    <property type="entry name" value="DEAD"/>
    <property type="match status" value="1"/>
</dbReference>
<dbReference type="SUPFAM" id="SSF52540">
    <property type="entry name" value="P-loop containing nucleoside triphosphate hydrolases"/>
    <property type="match status" value="3"/>
</dbReference>
<comment type="function">
    <text evidence="13">Couples transcription and DNA repair by recognizing RNA polymerase (RNAP) stalled at DNA lesions. Mediates ATP-dependent release of RNAP and its truncated transcript from the DNA, and recruitment of nucleotide excision repair machinery to the damaged site.</text>
</comment>
<dbReference type="SUPFAM" id="SSF143517">
    <property type="entry name" value="TRCF domain-like"/>
    <property type="match status" value="1"/>
</dbReference>
<dbReference type="FunFam" id="3.40.50.300:FF:000546">
    <property type="entry name" value="Transcription-repair-coupling factor"/>
    <property type="match status" value="1"/>
</dbReference>
<protein>
    <recommendedName>
        <fullName evidence="12 13">Transcription-repair-coupling factor</fullName>
        <shortName evidence="13">TRCF</shortName>
        <ecNumber evidence="13">3.6.4.-</ecNumber>
    </recommendedName>
</protein>
<keyword evidence="17" id="KW-1185">Reference proteome</keyword>
<dbReference type="Gene3D" id="3.30.2060.10">
    <property type="entry name" value="Penicillin-binding protein 1b domain"/>
    <property type="match status" value="1"/>
</dbReference>
<dbReference type="GO" id="GO:0006355">
    <property type="term" value="P:regulation of DNA-templated transcription"/>
    <property type="evidence" value="ECO:0007669"/>
    <property type="project" value="UniProtKB-UniRule"/>
</dbReference>
<evidence type="ECO:0000256" key="8">
    <source>
        <dbReference type="ARBA" id="ARBA00023125"/>
    </source>
</evidence>
<dbReference type="Gene3D" id="3.90.1150.50">
    <property type="entry name" value="Transcription-repair-coupling factor, D7 domain"/>
    <property type="match status" value="1"/>
</dbReference>
<feature type="domain" description="Helicase C-terminal" evidence="15">
    <location>
        <begin position="766"/>
        <end position="920"/>
    </location>
</feature>
<dbReference type="InterPro" id="IPR037235">
    <property type="entry name" value="TRCF-like_C_D7"/>
</dbReference>
<dbReference type="InterPro" id="IPR011545">
    <property type="entry name" value="DEAD/DEAH_box_helicase_dom"/>
</dbReference>
<evidence type="ECO:0000256" key="7">
    <source>
        <dbReference type="ARBA" id="ARBA00022840"/>
    </source>
</evidence>
<keyword evidence="9 13" id="KW-0234">DNA repair</keyword>
<dbReference type="Pfam" id="PF02559">
    <property type="entry name" value="CarD_TRCF_RID"/>
    <property type="match status" value="1"/>
</dbReference>
<dbReference type="OrthoDB" id="9804325at2"/>
<reference evidence="16 17" key="1">
    <citation type="submission" date="2018-03" db="EMBL/GenBank/DDBJ databases">
        <title>Genomic Encyclopedia of Archaeal and Bacterial Type Strains, Phase II (KMG-II): from individual species to whole genera.</title>
        <authorList>
            <person name="Goeker M."/>
        </authorList>
    </citation>
    <scope>NUCLEOTIDE SEQUENCE [LARGE SCALE GENOMIC DNA]</scope>
    <source>
        <strain evidence="16 17">DSM 28229</strain>
    </source>
</reference>
<comment type="similarity">
    <text evidence="11 13">In the C-terminal section; belongs to the helicase family. RecG subfamily.</text>
</comment>
<dbReference type="InterPro" id="IPR001650">
    <property type="entry name" value="Helicase_C-like"/>
</dbReference>
<dbReference type="EC" id="3.6.4.-" evidence="13"/>
<evidence type="ECO:0000256" key="12">
    <source>
        <dbReference type="ARBA" id="ARBA00070128"/>
    </source>
</evidence>
<gene>
    <name evidence="13" type="primary">mfd</name>
    <name evidence="16" type="ORF">BC781_106202</name>
</gene>
<evidence type="ECO:0000256" key="6">
    <source>
        <dbReference type="ARBA" id="ARBA00022806"/>
    </source>
</evidence>
<dbReference type="SMART" id="SM00487">
    <property type="entry name" value="DEXDc"/>
    <property type="match status" value="1"/>
</dbReference>
<dbReference type="PANTHER" id="PTHR47964:SF1">
    <property type="entry name" value="ATP-DEPENDENT DNA HELICASE HOMOLOG RECG, CHLOROPLASTIC"/>
    <property type="match status" value="1"/>
</dbReference>
<dbReference type="GO" id="GO:0005524">
    <property type="term" value="F:ATP binding"/>
    <property type="evidence" value="ECO:0007669"/>
    <property type="project" value="UniProtKB-UniRule"/>
</dbReference>
<evidence type="ECO:0000256" key="13">
    <source>
        <dbReference type="HAMAP-Rule" id="MF_00969"/>
    </source>
</evidence>
<dbReference type="InterPro" id="IPR004576">
    <property type="entry name" value="Mfd"/>
</dbReference>
<dbReference type="GO" id="GO:0003678">
    <property type="term" value="F:DNA helicase activity"/>
    <property type="evidence" value="ECO:0007669"/>
    <property type="project" value="TreeGrafter"/>
</dbReference>
<evidence type="ECO:0000313" key="17">
    <source>
        <dbReference type="Proteomes" id="UP000245535"/>
    </source>
</evidence>
<dbReference type="Pfam" id="PF03461">
    <property type="entry name" value="TRCF"/>
    <property type="match status" value="1"/>
</dbReference>
<dbReference type="InterPro" id="IPR005118">
    <property type="entry name" value="TRCF_C"/>
</dbReference>
<proteinExistence type="inferred from homology"/>
<dbReference type="InterPro" id="IPR027417">
    <property type="entry name" value="P-loop_NTPase"/>
</dbReference>
<comment type="caution">
    <text evidence="16">The sequence shown here is derived from an EMBL/GenBank/DDBJ whole genome shotgun (WGS) entry which is preliminary data.</text>
</comment>
<dbReference type="HAMAP" id="MF_00969">
    <property type="entry name" value="TRCF"/>
    <property type="match status" value="1"/>
</dbReference>
<evidence type="ECO:0000256" key="9">
    <source>
        <dbReference type="ARBA" id="ARBA00023204"/>
    </source>
</evidence>
<dbReference type="Proteomes" id="UP000245535">
    <property type="component" value="Unassembled WGS sequence"/>
</dbReference>
<organism evidence="16 17">
    <name type="scientific">Sediminitomix flava</name>
    <dbReference type="NCBI Taxonomy" id="379075"/>
    <lineage>
        <taxon>Bacteria</taxon>
        <taxon>Pseudomonadati</taxon>
        <taxon>Bacteroidota</taxon>
        <taxon>Cytophagia</taxon>
        <taxon>Cytophagales</taxon>
        <taxon>Flammeovirgaceae</taxon>
        <taxon>Sediminitomix</taxon>
    </lineage>
</organism>
<dbReference type="SMART" id="SM00490">
    <property type="entry name" value="HELICc"/>
    <property type="match status" value="1"/>
</dbReference>
<name>A0A315Z6Y8_SEDFL</name>
<comment type="subcellular location">
    <subcellularLocation>
        <location evidence="1 13">Cytoplasm</location>
    </subcellularLocation>
</comment>
<dbReference type="Gene3D" id="2.40.10.170">
    <property type="match status" value="1"/>
</dbReference>
<dbReference type="AlphaFoldDB" id="A0A315Z6Y8"/>
<keyword evidence="2 13" id="KW-0963">Cytoplasm</keyword>
<dbReference type="SUPFAM" id="SSF141259">
    <property type="entry name" value="CarD-like"/>
    <property type="match status" value="1"/>
</dbReference>
<keyword evidence="4 13" id="KW-0227">DNA damage</keyword>
<dbReference type="InterPro" id="IPR036101">
    <property type="entry name" value="CarD-like/TRCF_RID_sf"/>
</dbReference>
<dbReference type="GO" id="GO:0000716">
    <property type="term" value="P:transcription-coupled nucleotide-excision repair, DNA damage recognition"/>
    <property type="evidence" value="ECO:0007669"/>
    <property type="project" value="UniProtKB-UniRule"/>
</dbReference>
<dbReference type="SMART" id="SM00982">
    <property type="entry name" value="TRCF"/>
    <property type="match status" value="1"/>
</dbReference>
<dbReference type="GO" id="GO:0003684">
    <property type="term" value="F:damaged DNA binding"/>
    <property type="evidence" value="ECO:0007669"/>
    <property type="project" value="InterPro"/>
</dbReference>
<dbReference type="GO" id="GO:0016787">
    <property type="term" value="F:hydrolase activity"/>
    <property type="evidence" value="ECO:0007669"/>
    <property type="project" value="UniProtKB-KW"/>
</dbReference>
<dbReference type="EMBL" id="QGDO01000006">
    <property type="protein sequence ID" value="PWJ39301.1"/>
    <property type="molecule type" value="Genomic_DNA"/>
</dbReference>
<keyword evidence="5 13" id="KW-0378">Hydrolase</keyword>
<comment type="similarity">
    <text evidence="10 13">In the N-terminal section; belongs to the UvrB family.</text>
</comment>
<feature type="domain" description="Helicase ATP-binding" evidence="14">
    <location>
        <begin position="584"/>
        <end position="745"/>
    </location>
</feature>
<evidence type="ECO:0000256" key="2">
    <source>
        <dbReference type="ARBA" id="ARBA00022490"/>
    </source>
</evidence>
<dbReference type="Pfam" id="PF00271">
    <property type="entry name" value="Helicase_C"/>
    <property type="match status" value="1"/>
</dbReference>
<dbReference type="PANTHER" id="PTHR47964">
    <property type="entry name" value="ATP-DEPENDENT DNA HELICASE HOMOLOG RECG, CHLOROPLASTIC"/>
    <property type="match status" value="1"/>
</dbReference>